<evidence type="ECO:0000259" key="1">
    <source>
        <dbReference type="PROSITE" id="PS51186"/>
    </source>
</evidence>
<dbReference type="InterPro" id="IPR000182">
    <property type="entry name" value="GNAT_dom"/>
</dbReference>
<evidence type="ECO:0000313" key="2">
    <source>
        <dbReference type="EMBL" id="HJC23761.1"/>
    </source>
</evidence>
<feature type="domain" description="N-acetyltransferase" evidence="1">
    <location>
        <begin position="3"/>
        <end position="168"/>
    </location>
</feature>
<evidence type="ECO:0000313" key="3">
    <source>
        <dbReference type="Proteomes" id="UP000823891"/>
    </source>
</evidence>
<proteinExistence type="predicted"/>
<comment type="caution">
    <text evidence="2">The sequence shown here is derived from an EMBL/GenBank/DDBJ whole genome shotgun (WGS) entry which is preliminary data.</text>
</comment>
<dbReference type="SUPFAM" id="SSF55729">
    <property type="entry name" value="Acyl-CoA N-acyltransferases (Nat)"/>
    <property type="match status" value="1"/>
</dbReference>
<accession>A0A9D2SR23</accession>
<dbReference type="Pfam" id="PF00583">
    <property type="entry name" value="Acetyltransf_1"/>
    <property type="match status" value="1"/>
</dbReference>
<dbReference type="GO" id="GO:0016747">
    <property type="term" value="F:acyltransferase activity, transferring groups other than amino-acyl groups"/>
    <property type="evidence" value="ECO:0007669"/>
    <property type="project" value="InterPro"/>
</dbReference>
<dbReference type="InterPro" id="IPR016181">
    <property type="entry name" value="Acyl_CoA_acyltransferase"/>
</dbReference>
<dbReference type="EMBL" id="DWWS01000029">
    <property type="protein sequence ID" value="HJC23761.1"/>
    <property type="molecule type" value="Genomic_DNA"/>
</dbReference>
<reference evidence="2" key="1">
    <citation type="journal article" date="2021" name="PeerJ">
        <title>Extensive microbial diversity within the chicken gut microbiome revealed by metagenomics and culture.</title>
        <authorList>
            <person name="Gilroy R."/>
            <person name="Ravi A."/>
            <person name="Getino M."/>
            <person name="Pursley I."/>
            <person name="Horton D.L."/>
            <person name="Alikhan N.F."/>
            <person name="Baker D."/>
            <person name="Gharbi K."/>
            <person name="Hall N."/>
            <person name="Watson M."/>
            <person name="Adriaenssens E.M."/>
            <person name="Foster-Nyarko E."/>
            <person name="Jarju S."/>
            <person name="Secka A."/>
            <person name="Antonio M."/>
            <person name="Oren A."/>
            <person name="Chaudhuri R.R."/>
            <person name="La Ragione R."/>
            <person name="Hildebrand F."/>
            <person name="Pallen M.J."/>
        </authorList>
    </citation>
    <scope>NUCLEOTIDE SEQUENCE</scope>
    <source>
        <strain evidence="2">USAMLcec2-132</strain>
    </source>
</reference>
<reference evidence="2" key="2">
    <citation type="submission" date="2021-04" db="EMBL/GenBank/DDBJ databases">
        <authorList>
            <person name="Gilroy R."/>
        </authorList>
    </citation>
    <scope>NUCLEOTIDE SEQUENCE</scope>
    <source>
        <strain evidence="2">USAMLcec2-132</strain>
    </source>
</reference>
<dbReference type="PROSITE" id="PS51186">
    <property type="entry name" value="GNAT"/>
    <property type="match status" value="1"/>
</dbReference>
<name>A0A9D2SR23_9FIRM</name>
<gene>
    <name evidence="2" type="ORF">H9761_08665</name>
</gene>
<dbReference type="PANTHER" id="PTHR43415">
    <property type="entry name" value="SPERMIDINE N(1)-ACETYLTRANSFERASE"/>
    <property type="match status" value="1"/>
</dbReference>
<protein>
    <submittedName>
        <fullName evidence="2">GNAT family N-acetyltransferase</fullName>
    </submittedName>
</protein>
<dbReference type="CDD" id="cd04301">
    <property type="entry name" value="NAT_SF"/>
    <property type="match status" value="1"/>
</dbReference>
<sequence>MDYTIETATADDAEEILALTRICGAETDNLSYGEEGIPVSAWQERDYIESVLKSDKDVFLVVRAGQDIVGTANYSSFPRRRMAHRGEFGLCIRKSAWGQGIGHALMEKILDFAKNNARSEIVSLEVRSDNERAIKLYQDFGFKKIGTFEGYFKIDGKLVDFDIMELKL</sequence>
<dbReference type="PANTHER" id="PTHR43415:SF3">
    <property type="entry name" value="GNAT-FAMILY ACETYLTRANSFERASE"/>
    <property type="match status" value="1"/>
</dbReference>
<dbReference type="Gene3D" id="3.40.630.30">
    <property type="match status" value="1"/>
</dbReference>
<dbReference type="Proteomes" id="UP000823891">
    <property type="component" value="Unassembled WGS sequence"/>
</dbReference>
<organism evidence="2 3">
    <name type="scientific">Candidatus Eisenbergiella merdavium</name>
    <dbReference type="NCBI Taxonomy" id="2838551"/>
    <lineage>
        <taxon>Bacteria</taxon>
        <taxon>Bacillati</taxon>
        <taxon>Bacillota</taxon>
        <taxon>Clostridia</taxon>
        <taxon>Lachnospirales</taxon>
        <taxon>Lachnospiraceae</taxon>
        <taxon>Eisenbergiella</taxon>
    </lineage>
</organism>
<dbReference type="AlphaFoldDB" id="A0A9D2SR23"/>